<dbReference type="HOGENOM" id="CLU_1018246_0_0_3"/>
<keyword evidence="2" id="KW-1133">Transmembrane helix</keyword>
<keyword evidence="2" id="KW-0812">Transmembrane</keyword>
<reference evidence="3" key="1">
    <citation type="submission" date="2006-06" db="EMBL/GenBank/DDBJ databases">
        <title>Complete sequence of Trichodesmium erythraeum IMS101.</title>
        <authorList>
            <consortium name="US DOE Joint Genome Institute"/>
            <person name="Copeland A."/>
            <person name="Lucas S."/>
            <person name="Lapidus A."/>
            <person name="Barry K."/>
            <person name="Detter J.C."/>
            <person name="Glavina del Rio T."/>
            <person name="Hammon N."/>
            <person name="Israni S."/>
            <person name="Dalin E."/>
            <person name="Tice H."/>
            <person name="Pitluck S."/>
            <person name="Kiss H."/>
            <person name="Munk A.C."/>
            <person name="Brettin T."/>
            <person name="Bruce D."/>
            <person name="Han C."/>
            <person name="Tapia R."/>
            <person name="Gilna P."/>
            <person name="Schmutz J."/>
            <person name="Larimer F."/>
            <person name="Land M."/>
            <person name="Hauser L."/>
            <person name="Kyrpides N."/>
            <person name="Kim E."/>
            <person name="Richardson P."/>
        </authorList>
    </citation>
    <scope>NUCLEOTIDE SEQUENCE [LARGE SCALE GENOMIC DNA]</scope>
    <source>
        <strain evidence="3">IMS101</strain>
    </source>
</reference>
<proteinExistence type="predicted"/>
<feature type="region of interest" description="Disordered" evidence="1">
    <location>
        <begin position="262"/>
        <end position="285"/>
    </location>
</feature>
<feature type="transmembrane region" description="Helical" evidence="2">
    <location>
        <begin position="31"/>
        <end position="54"/>
    </location>
</feature>
<dbReference type="KEGG" id="ter:Tery_0373"/>
<dbReference type="AlphaFoldDB" id="Q119I2"/>
<organism evidence="3">
    <name type="scientific">Trichodesmium erythraeum (strain IMS101)</name>
    <dbReference type="NCBI Taxonomy" id="203124"/>
    <lineage>
        <taxon>Bacteria</taxon>
        <taxon>Bacillati</taxon>
        <taxon>Cyanobacteriota</taxon>
        <taxon>Cyanophyceae</taxon>
        <taxon>Oscillatoriophycideae</taxon>
        <taxon>Oscillatoriales</taxon>
        <taxon>Microcoleaceae</taxon>
        <taxon>Trichodesmium</taxon>
    </lineage>
</organism>
<name>Q119I2_TRIEI</name>
<dbReference type="NCBIfam" id="NF033634">
    <property type="entry name" value="SLATT_1"/>
    <property type="match status" value="1"/>
</dbReference>
<dbReference type="EMBL" id="CP000393">
    <property type="protein sequence ID" value="ABG49842.1"/>
    <property type="molecule type" value="Genomic_DNA"/>
</dbReference>
<feature type="transmembrane region" description="Helical" evidence="2">
    <location>
        <begin position="145"/>
        <end position="166"/>
    </location>
</feature>
<evidence type="ECO:0000256" key="2">
    <source>
        <dbReference type="SAM" id="Phobius"/>
    </source>
</evidence>
<gene>
    <name evidence="3" type="ordered locus">Tery_0373</name>
</gene>
<accession>Q119I2</accession>
<dbReference type="eggNOG" id="ENOG502ZCHJ">
    <property type="taxonomic scope" value="Bacteria"/>
</dbReference>
<evidence type="ECO:0008006" key="4">
    <source>
        <dbReference type="Google" id="ProtNLM"/>
    </source>
</evidence>
<evidence type="ECO:0000313" key="3">
    <source>
        <dbReference type="EMBL" id="ABG49842.1"/>
    </source>
</evidence>
<dbReference type="Pfam" id="PF14015">
    <property type="entry name" value="DUF4231"/>
    <property type="match status" value="1"/>
</dbReference>
<feature type="transmembrane region" description="Helical" evidence="2">
    <location>
        <begin position="178"/>
        <end position="199"/>
    </location>
</feature>
<protein>
    <recommendedName>
        <fullName evidence="4">DUF4231 domain-containing protein</fullName>
    </recommendedName>
</protein>
<feature type="transmembrane region" description="Helical" evidence="2">
    <location>
        <begin position="60"/>
        <end position="79"/>
    </location>
</feature>
<sequence length="285" mass="32495">MTTSSQIINSQSEKIQVDISKSQAPSPNILLLFRILTYLSLVIAIASGITTFLLPNEIKLLLIILVVSISLFVFFFLTSRELKINYLKKLKNYNLLKDRDMYIKVSQLEDSPKNQQIMEGVESALKYAQRLIDNNKKISSQAKSLYYVLQIVTIIFSAVTPILVLVEKSETSPAWLKWLPVILPAFASIIASLSTSIPLEETWLSSKKAVENLEAEKEKFLLAVTTGYRIPRNAEEKERYKMTRDAMAKFINTMSNIHLKKIQDQEKTEKGLEEGEEQSKEMLIK</sequence>
<keyword evidence="2" id="KW-0472">Membrane</keyword>
<dbReference type="InterPro" id="IPR025325">
    <property type="entry name" value="DUF4231"/>
</dbReference>
<evidence type="ECO:0000256" key="1">
    <source>
        <dbReference type="SAM" id="MobiDB-lite"/>
    </source>
</evidence>